<dbReference type="SFLD" id="SFLDS00005">
    <property type="entry name" value="Isoprenoid_Synthase_Type_I"/>
    <property type="match status" value="1"/>
</dbReference>
<dbReference type="InterPro" id="IPR008949">
    <property type="entry name" value="Isoprenoid_synthase_dom_sf"/>
</dbReference>
<dbReference type="PROSITE" id="PS01045">
    <property type="entry name" value="SQUALEN_PHYTOEN_SYN_2"/>
    <property type="match status" value="1"/>
</dbReference>
<evidence type="ECO:0000256" key="4">
    <source>
        <dbReference type="ARBA" id="ARBA00005172"/>
    </source>
</evidence>
<dbReference type="GO" id="GO:0016872">
    <property type="term" value="F:intramolecular lyase activity"/>
    <property type="evidence" value="ECO:0007669"/>
    <property type="project" value="InterPro"/>
</dbReference>
<dbReference type="SFLD" id="SFLDG01018">
    <property type="entry name" value="Squalene/Phytoene_Synthase_Lik"/>
    <property type="match status" value="1"/>
</dbReference>
<keyword evidence="11 19" id="KW-0812">Transmembrane</keyword>
<keyword evidence="15" id="KW-0413">Isomerase</keyword>
<dbReference type="EC" id="5.5.1.19" evidence="7"/>
<dbReference type="InterPro" id="IPR002060">
    <property type="entry name" value="Squ/phyt_synthse"/>
</dbReference>
<evidence type="ECO:0000256" key="13">
    <source>
        <dbReference type="ARBA" id="ARBA00022989"/>
    </source>
</evidence>
<evidence type="ECO:0000256" key="20">
    <source>
        <dbReference type="SAM" id="SignalP"/>
    </source>
</evidence>
<dbReference type="PANTHER" id="PTHR31480">
    <property type="entry name" value="BIFUNCTIONAL LYCOPENE CYCLASE/PHYTOENE SYNTHASE"/>
    <property type="match status" value="1"/>
</dbReference>
<evidence type="ECO:0000256" key="8">
    <source>
        <dbReference type="ARBA" id="ARBA00012396"/>
    </source>
</evidence>
<evidence type="ECO:0000256" key="16">
    <source>
        <dbReference type="ARBA" id="ARBA00023268"/>
    </source>
</evidence>
<comment type="similarity">
    <text evidence="6">In the C-terminal section; belongs to the phytoene/squalene synthase family.</text>
</comment>
<dbReference type="EC" id="2.5.1.32" evidence="8"/>
<dbReference type="FunFam" id="1.10.600.10:FF:000020">
    <property type="entry name" value="Phytoene synthase"/>
    <property type="match status" value="1"/>
</dbReference>
<dbReference type="GO" id="GO:0016020">
    <property type="term" value="C:membrane"/>
    <property type="evidence" value="ECO:0007669"/>
    <property type="project" value="UniProtKB-SubCell"/>
</dbReference>
<evidence type="ECO:0000256" key="6">
    <source>
        <dbReference type="ARBA" id="ARBA00008406"/>
    </source>
</evidence>
<gene>
    <name evidence="21" type="ORF">DM01DRAFT_1397861</name>
</gene>
<protein>
    <recommendedName>
        <fullName evidence="9">Bifunctional lycopene cyclase/phytoene synthase</fullName>
        <ecNumber evidence="8">2.5.1.32</ecNumber>
        <ecNumber evidence="7">5.5.1.19</ecNumber>
    </recommendedName>
</protein>
<accession>A0A1X2GTC4</accession>
<evidence type="ECO:0000256" key="17">
    <source>
        <dbReference type="ARBA" id="ARBA00029313"/>
    </source>
</evidence>
<comment type="catalytic activity">
    <reaction evidence="17">
        <text>gamma-carotene = all-trans-beta-carotene</text>
        <dbReference type="Rhea" id="RHEA:32239"/>
        <dbReference type="ChEBI" id="CHEBI:17579"/>
        <dbReference type="ChEBI" id="CHEBI:27740"/>
        <dbReference type="EC" id="5.5.1.19"/>
    </reaction>
</comment>
<evidence type="ECO:0000256" key="5">
    <source>
        <dbReference type="ARBA" id="ARBA00008247"/>
    </source>
</evidence>
<evidence type="ECO:0000256" key="9">
    <source>
        <dbReference type="ARBA" id="ARBA00018909"/>
    </source>
</evidence>
<dbReference type="OrthoDB" id="6600518at2759"/>
<evidence type="ECO:0000256" key="15">
    <source>
        <dbReference type="ARBA" id="ARBA00023235"/>
    </source>
</evidence>
<evidence type="ECO:0000256" key="1">
    <source>
        <dbReference type="ARBA" id="ARBA00001805"/>
    </source>
</evidence>
<dbReference type="SFLD" id="SFLDG01212">
    <property type="entry name" value="Phytoene_synthase_like"/>
    <property type="match status" value="1"/>
</dbReference>
<comment type="catalytic activity">
    <reaction evidence="18">
        <text>all-trans-lycopene = gamma-carotene</text>
        <dbReference type="Rhea" id="RHEA:32219"/>
        <dbReference type="ChEBI" id="CHEBI:15948"/>
        <dbReference type="ChEBI" id="CHEBI:27740"/>
        <dbReference type="EC" id="5.5.1.19"/>
    </reaction>
</comment>
<evidence type="ECO:0000256" key="10">
    <source>
        <dbReference type="ARBA" id="ARBA00022679"/>
    </source>
</evidence>
<feature type="signal peptide" evidence="20">
    <location>
        <begin position="1"/>
        <end position="28"/>
    </location>
</feature>
<feature type="transmembrane region" description="Helical" evidence="19">
    <location>
        <begin position="173"/>
        <end position="199"/>
    </location>
</feature>
<keyword evidence="22" id="KW-1185">Reference proteome</keyword>
<dbReference type="AlphaFoldDB" id="A0A1X2GTC4"/>
<evidence type="ECO:0000256" key="11">
    <source>
        <dbReference type="ARBA" id="ARBA00022692"/>
    </source>
</evidence>
<evidence type="ECO:0000256" key="19">
    <source>
        <dbReference type="SAM" id="Phobius"/>
    </source>
</evidence>
<dbReference type="InterPro" id="IPR019845">
    <property type="entry name" value="Squalene/phytoene_synthase_CS"/>
</dbReference>
<dbReference type="Gene3D" id="1.10.600.10">
    <property type="entry name" value="Farnesyl Diphosphate Synthase"/>
    <property type="match status" value="1"/>
</dbReference>
<comment type="pathway">
    <text evidence="4">Carotenoid biosynthesis; phytoene biosynthesis; all-trans-phytoene from geranylgeranyl diphosphate: step 1/1.</text>
</comment>
<comment type="pathway">
    <text evidence="3">Carotenoid biosynthesis; beta-carotene biosynthesis.</text>
</comment>
<keyword evidence="13 19" id="KW-1133">Transmembrane helix</keyword>
<evidence type="ECO:0000256" key="7">
    <source>
        <dbReference type="ARBA" id="ARBA00012242"/>
    </source>
</evidence>
<proteinExistence type="inferred from homology"/>
<comment type="catalytic activity">
    <reaction evidence="1">
        <text>2 (2E,6E,10E)-geranylgeranyl diphosphate = 15-cis-phytoene + 2 diphosphate</text>
        <dbReference type="Rhea" id="RHEA:34475"/>
        <dbReference type="ChEBI" id="CHEBI:27787"/>
        <dbReference type="ChEBI" id="CHEBI:33019"/>
        <dbReference type="ChEBI" id="CHEBI:58756"/>
        <dbReference type="EC" id="2.5.1.32"/>
    </reaction>
</comment>
<evidence type="ECO:0000313" key="22">
    <source>
        <dbReference type="Proteomes" id="UP000242146"/>
    </source>
</evidence>
<dbReference type="InterPro" id="IPR044843">
    <property type="entry name" value="Trans_IPPS_bact-type"/>
</dbReference>
<dbReference type="InterPro" id="IPR033904">
    <property type="entry name" value="Trans_IPPS_HH"/>
</dbReference>
<evidence type="ECO:0000256" key="12">
    <source>
        <dbReference type="ARBA" id="ARBA00022746"/>
    </source>
</evidence>
<dbReference type="STRING" id="101127.A0A1X2GTC4"/>
<dbReference type="UniPathway" id="UPA00802"/>
<keyword evidence="10" id="KW-0808">Transferase</keyword>
<dbReference type="InterPro" id="IPR017825">
    <property type="entry name" value="Lycopene_cyclase_dom"/>
</dbReference>
<reference evidence="21 22" key="1">
    <citation type="submission" date="2016-07" db="EMBL/GenBank/DDBJ databases">
        <title>Pervasive Adenine N6-methylation of Active Genes in Fungi.</title>
        <authorList>
            <consortium name="DOE Joint Genome Institute"/>
            <person name="Mondo S.J."/>
            <person name="Dannebaum R.O."/>
            <person name="Kuo R.C."/>
            <person name="Labutti K."/>
            <person name="Haridas S."/>
            <person name="Kuo A."/>
            <person name="Salamov A."/>
            <person name="Ahrendt S.R."/>
            <person name="Lipzen A."/>
            <person name="Sullivan W."/>
            <person name="Andreopoulos W.B."/>
            <person name="Clum A."/>
            <person name="Lindquist E."/>
            <person name="Daum C."/>
            <person name="Ramamoorthy G.K."/>
            <person name="Gryganskyi A."/>
            <person name="Culley D."/>
            <person name="Magnuson J.K."/>
            <person name="James T.Y."/>
            <person name="O'Malley M.A."/>
            <person name="Stajich J.E."/>
            <person name="Spatafora J.W."/>
            <person name="Visel A."/>
            <person name="Grigoriev I.V."/>
        </authorList>
    </citation>
    <scope>NUCLEOTIDE SEQUENCE [LARGE SCALE GENOMIC DNA]</scope>
    <source>
        <strain evidence="21 22">NRRL 3301</strain>
    </source>
</reference>
<comment type="caution">
    <text evidence="21">The sequence shown here is derived from an EMBL/GenBank/DDBJ whole genome shotgun (WGS) entry which is preliminary data.</text>
</comment>
<comment type="similarity">
    <text evidence="5">In the N-terminal section; belongs to the lycopene beta-cyclase family.</text>
</comment>
<dbReference type="NCBIfam" id="TIGR03462">
    <property type="entry name" value="CarR_dom_SF"/>
    <property type="match status" value="2"/>
</dbReference>
<dbReference type="SUPFAM" id="SSF48576">
    <property type="entry name" value="Terpenoid synthases"/>
    <property type="match status" value="1"/>
</dbReference>
<dbReference type="GO" id="GO:0051996">
    <property type="term" value="F:squalene synthase [NAD(P)H] activity"/>
    <property type="evidence" value="ECO:0007669"/>
    <property type="project" value="InterPro"/>
</dbReference>
<evidence type="ECO:0000256" key="3">
    <source>
        <dbReference type="ARBA" id="ARBA00005089"/>
    </source>
</evidence>
<feature type="chain" id="PRO_5010880611" description="Bifunctional lycopene cyclase/phytoene synthase" evidence="20">
    <location>
        <begin position="29"/>
        <end position="641"/>
    </location>
</feature>
<feature type="transmembrane region" description="Helical" evidence="19">
    <location>
        <begin position="142"/>
        <end position="161"/>
    </location>
</feature>
<dbReference type="Proteomes" id="UP000242146">
    <property type="component" value="Unassembled WGS sequence"/>
</dbReference>
<keyword evidence="16" id="KW-0511">Multifunctional enzyme</keyword>
<organism evidence="21 22">
    <name type="scientific">Hesseltinella vesiculosa</name>
    <dbReference type="NCBI Taxonomy" id="101127"/>
    <lineage>
        <taxon>Eukaryota</taxon>
        <taxon>Fungi</taxon>
        <taxon>Fungi incertae sedis</taxon>
        <taxon>Mucoromycota</taxon>
        <taxon>Mucoromycotina</taxon>
        <taxon>Mucoromycetes</taxon>
        <taxon>Mucorales</taxon>
        <taxon>Cunninghamellaceae</taxon>
        <taxon>Hesseltinella</taxon>
    </lineage>
</organism>
<dbReference type="UniPathway" id="UPA00799">
    <property type="reaction ID" value="UER00773"/>
</dbReference>
<dbReference type="GO" id="GO:0016117">
    <property type="term" value="P:carotenoid biosynthetic process"/>
    <property type="evidence" value="ECO:0007669"/>
    <property type="project" value="UniProtKB-KW"/>
</dbReference>
<keyword evidence="12" id="KW-0125">Carotenoid biosynthesis</keyword>
<comment type="subcellular location">
    <subcellularLocation>
        <location evidence="2">Membrane</location>
        <topology evidence="2">Multi-pass membrane protein</topology>
    </subcellularLocation>
</comment>
<dbReference type="GO" id="GO:0004311">
    <property type="term" value="F:geranylgeranyl diphosphate synthase activity"/>
    <property type="evidence" value="ECO:0007669"/>
    <property type="project" value="InterPro"/>
</dbReference>
<dbReference type="EMBL" id="MCGT01000004">
    <property type="protein sequence ID" value="ORX60715.1"/>
    <property type="molecule type" value="Genomic_DNA"/>
</dbReference>
<name>A0A1X2GTC4_9FUNG</name>
<dbReference type="GO" id="GO:0045436">
    <property type="term" value="F:lycopene beta cyclase activity"/>
    <property type="evidence" value="ECO:0007669"/>
    <property type="project" value="UniProtKB-ARBA"/>
</dbReference>
<evidence type="ECO:0000256" key="14">
    <source>
        <dbReference type="ARBA" id="ARBA00023136"/>
    </source>
</evidence>
<feature type="transmembrane region" description="Helical" evidence="19">
    <location>
        <begin position="78"/>
        <end position="96"/>
    </location>
</feature>
<keyword evidence="14 19" id="KW-0472">Membrane</keyword>
<keyword evidence="20" id="KW-0732">Signal</keyword>
<evidence type="ECO:0000256" key="2">
    <source>
        <dbReference type="ARBA" id="ARBA00004141"/>
    </source>
</evidence>
<sequence>MLTYMEVHLYYTLPVLFLLLLLLRPFHSAQDSVKYLFLCTMALSTATPWDNYIVYHRAWSYCSNCVVAVIGYVPLEEYMFFAIMTMMTVAFTNLVMRWHLAAFFLKSSDPFQTKCVRYIPIVGFLSIGMKAFLLAIPNTPLFYGACILWYVCPVLALLWYGAGPYICRRWKGVLTSILVPTFYLCWVDQVAIGAGTWHISERTSSKIMIVPHLPLEEFMFFFLINVVLVFATCALDRAYAVLSLYSSTNSSTQHMTHRLNMTTMTYLFKAFCVADEDLDPLPLDDLNDTWTILKQGSASFYTASAVFPSEQRQDLGILYGFCRATDDLADDEAVPTDQRKRKLDLVRSFVVDMFNSKTNTAADIDWAPFQDDLPKDCLASMRCFVRLRHVLDIGAIMELLDGYEWDLAQKPITDEADLKHYAACVASSVGEMCTRILLKHHPVYGGASFVPSPVASSVSWIIARARDMGLILQYTNIARDIVIDSQTLGRCYLPLTWLSPDECDLFFSRRARRLGDDRLRSLAVNLLDMADQLQPGAQRAIEKLPMGCQGGVRAACGVYCGIGQALKSAEGYPTRAHVSKLHRAWLALAHVYALPSWTMSHRSFKATLTSLYNSLPSIFLSSSPASSSYQRKGKVRAFYIE</sequence>
<dbReference type="CDD" id="cd00683">
    <property type="entry name" value="Trans_IPPS_HH"/>
    <property type="match status" value="1"/>
</dbReference>
<evidence type="ECO:0000313" key="21">
    <source>
        <dbReference type="EMBL" id="ORX60715.1"/>
    </source>
</evidence>
<evidence type="ECO:0000256" key="18">
    <source>
        <dbReference type="ARBA" id="ARBA00029335"/>
    </source>
</evidence>
<feature type="transmembrane region" description="Helical" evidence="19">
    <location>
        <begin position="116"/>
        <end position="136"/>
    </location>
</feature>
<dbReference type="Pfam" id="PF00494">
    <property type="entry name" value="SQS_PSY"/>
    <property type="match status" value="1"/>
</dbReference>